<dbReference type="PANTHER" id="PTHR42970">
    <property type="entry name" value="PECTATE LYASE C-RELATED"/>
    <property type="match status" value="1"/>
</dbReference>
<evidence type="ECO:0000256" key="1">
    <source>
        <dbReference type="ARBA" id="ARBA00022723"/>
    </source>
</evidence>
<dbReference type="Gene3D" id="2.160.20.10">
    <property type="entry name" value="Single-stranded right-handed beta-helix, Pectin lyase-like"/>
    <property type="match status" value="1"/>
</dbReference>
<dbReference type="RefSeq" id="WP_184196354.1">
    <property type="nucleotide sequence ID" value="NZ_JACHGW010000002.1"/>
</dbReference>
<dbReference type="AlphaFoldDB" id="A0A7W9W7M8"/>
<protein>
    <submittedName>
        <fullName evidence="5">Pectate lyase</fullName>
    </submittedName>
</protein>
<keyword evidence="2" id="KW-0325">Glycoprotein</keyword>
<feature type="signal peptide" evidence="4">
    <location>
        <begin position="1"/>
        <end position="28"/>
    </location>
</feature>
<keyword evidence="5" id="KW-0456">Lyase</keyword>
<sequence>MKRPTPPAPVQRGSLLVTVLALALSAPAQSPKPTLAFPGAEGAGALTPGGRGGRVIEVTTLADSGPGSLREALAASGRRTVVFRVGGTIELKSRLSIDEPYITVAGQSAPGDGICIKGETTEINTHDVIIRYLRFRRGELKRRDDALGGYPQGNIILDHLSTSWGLDENISLYRWIEKGPDGKDIKRPTTNATIQWCISSEALDLHNHAFGGTQGGKNVSIHHNLFASNTGRNPSIGYGDHVDFRNNVLFNWQHRTIDGGDATSHLNIVNNYFKPGPACGDGDIQFRVCRPQHLNMFAEGTTLGKWYVAGNVMEGNDKVTKNNWDGGVQFDEPDIKRLGSLEKVIEQVRGSAPWDSPKLTEQSAAEAYKLVLEGVGATLPRRDSVDKRIIESVRTGKTTVGKNGILITPADAGGWPSYKGGSAPKDSDHNGLPDTWEKRYKLSDPNGDPDGDGYTNLEEYLNGTNPHQTTP</sequence>
<evidence type="ECO:0000256" key="4">
    <source>
        <dbReference type="SAM" id="SignalP"/>
    </source>
</evidence>
<feature type="region of interest" description="Disordered" evidence="3">
    <location>
        <begin position="408"/>
        <end position="471"/>
    </location>
</feature>
<name>A0A7W9W7M8_ARMRO</name>
<evidence type="ECO:0000313" key="5">
    <source>
        <dbReference type="EMBL" id="MBB6050777.1"/>
    </source>
</evidence>
<feature type="compositionally biased region" description="Polar residues" evidence="3">
    <location>
        <begin position="462"/>
        <end position="471"/>
    </location>
</feature>
<dbReference type="InterPro" id="IPR052063">
    <property type="entry name" value="Polysaccharide_Lyase_1"/>
</dbReference>
<comment type="caution">
    <text evidence="5">The sequence shown here is derived from an EMBL/GenBank/DDBJ whole genome shotgun (WGS) entry which is preliminary data.</text>
</comment>
<dbReference type="PANTHER" id="PTHR42970:SF1">
    <property type="entry name" value="PECTATE LYASE C-RELATED"/>
    <property type="match status" value="1"/>
</dbReference>
<keyword evidence="4" id="KW-0732">Signal</keyword>
<reference evidence="5 6" key="1">
    <citation type="submission" date="2020-08" db="EMBL/GenBank/DDBJ databases">
        <title>Genomic Encyclopedia of Type Strains, Phase IV (KMG-IV): sequencing the most valuable type-strain genomes for metagenomic binning, comparative biology and taxonomic classification.</title>
        <authorList>
            <person name="Goeker M."/>
        </authorList>
    </citation>
    <scope>NUCLEOTIDE SEQUENCE [LARGE SCALE GENOMIC DNA]</scope>
    <source>
        <strain evidence="5 6">DSM 23562</strain>
    </source>
</reference>
<dbReference type="InterPro" id="IPR012334">
    <property type="entry name" value="Pectin_lyas_fold"/>
</dbReference>
<keyword evidence="6" id="KW-1185">Reference proteome</keyword>
<dbReference type="SUPFAM" id="SSF51126">
    <property type="entry name" value="Pectin lyase-like"/>
    <property type="match status" value="1"/>
</dbReference>
<dbReference type="InterPro" id="IPR011050">
    <property type="entry name" value="Pectin_lyase_fold/virulence"/>
</dbReference>
<evidence type="ECO:0000256" key="3">
    <source>
        <dbReference type="SAM" id="MobiDB-lite"/>
    </source>
</evidence>
<dbReference type="GO" id="GO:0016829">
    <property type="term" value="F:lyase activity"/>
    <property type="evidence" value="ECO:0007669"/>
    <property type="project" value="UniProtKB-KW"/>
</dbReference>
<keyword evidence="1" id="KW-0479">Metal-binding</keyword>
<dbReference type="Proteomes" id="UP000520814">
    <property type="component" value="Unassembled WGS sequence"/>
</dbReference>
<feature type="chain" id="PRO_5031263232" evidence="4">
    <location>
        <begin position="29"/>
        <end position="471"/>
    </location>
</feature>
<accession>A0A7W9W7M8</accession>
<gene>
    <name evidence="5" type="ORF">HNQ39_002568</name>
</gene>
<dbReference type="GO" id="GO:0046872">
    <property type="term" value="F:metal ion binding"/>
    <property type="evidence" value="ECO:0007669"/>
    <property type="project" value="UniProtKB-KW"/>
</dbReference>
<dbReference type="EMBL" id="JACHGW010000002">
    <property type="protein sequence ID" value="MBB6050777.1"/>
    <property type="molecule type" value="Genomic_DNA"/>
</dbReference>
<organism evidence="5 6">
    <name type="scientific">Armatimonas rosea</name>
    <dbReference type="NCBI Taxonomy" id="685828"/>
    <lineage>
        <taxon>Bacteria</taxon>
        <taxon>Bacillati</taxon>
        <taxon>Armatimonadota</taxon>
        <taxon>Armatimonadia</taxon>
        <taxon>Armatimonadales</taxon>
        <taxon>Armatimonadaceae</taxon>
        <taxon>Armatimonas</taxon>
    </lineage>
</organism>
<evidence type="ECO:0000313" key="6">
    <source>
        <dbReference type="Proteomes" id="UP000520814"/>
    </source>
</evidence>
<evidence type="ECO:0000256" key="2">
    <source>
        <dbReference type="ARBA" id="ARBA00023180"/>
    </source>
</evidence>
<proteinExistence type="predicted"/>
<feature type="compositionally biased region" description="Basic and acidic residues" evidence="3">
    <location>
        <begin position="425"/>
        <end position="442"/>
    </location>
</feature>